<dbReference type="Gene3D" id="3.40.1090.10">
    <property type="entry name" value="Cytosolic phospholipase A2 catalytic domain"/>
    <property type="match status" value="1"/>
</dbReference>
<dbReference type="PANTHER" id="PTHR32176">
    <property type="entry name" value="XYLOSE ISOMERASE"/>
    <property type="match status" value="1"/>
</dbReference>
<dbReference type="EMBL" id="JABWDY010030266">
    <property type="protein sequence ID" value="KAF5185756.1"/>
    <property type="molecule type" value="Genomic_DNA"/>
</dbReference>
<dbReference type="PANTHER" id="PTHR32176:SF103">
    <property type="entry name" value="OS08G0376550 PROTEIN"/>
    <property type="match status" value="1"/>
</dbReference>
<dbReference type="GO" id="GO:0004620">
    <property type="term" value="F:phospholipase activity"/>
    <property type="evidence" value="ECO:0007669"/>
    <property type="project" value="TreeGrafter"/>
</dbReference>
<dbReference type="SUPFAM" id="SSF52151">
    <property type="entry name" value="FabD/lysophospholipase-like"/>
    <property type="match status" value="1"/>
</dbReference>
<dbReference type="Proteomes" id="UP000554482">
    <property type="component" value="Unassembled WGS sequence"/>
</dbReference>
<name>A0A7J6VKV3_THATH</name>
<proteinExistence type="predicted"/>
<evidence type="ECO:0000313" key="2">
    <source>
        <dbReference type="Proteomes" id="UP000554482"/>
    </source>
</evidence>
<reference evidence="1 2" key="1">
    <citation type="submission" date="2020-06" db="EMBL/GenBank/DDBJ databases">
        <title>Transcriptomic and genomic resources for Thalictrum thalictroides and T. hernandezii: Facilitating candidate gene discovery in an emerging model plant lineage.</title>
        <authorList>
            <person name="Arias T."/>
            <person name="Riano-Pachon D.M."/>
            <person name="Di Stilio V.S."/>
        </authorList>
    </citation>
    <scope>NUCLEOTIDE SEQUENCE [LARGE SCALE GENOMIC DNA]</scope>
    <source>
        <strain evidence="2">cv. WT478/WT964</strain>
        <tissue evidence="1">Leaves</tissue>
    </source>
</reference>
<accession>A0A7J6VKV3</accession>
<gene>
    <name evidence="1" type="ORF">FRX31_024657</name>
</gene>
<dbReference type="GO" id="GO:0047372">
    <property type="term" value="F:monoacylglycerol lipase activity"/>
    <property type="evidence" value="ECO:0007669"/>
    <property type="project" value="TreeGrafter"/>
</dbReference>
<protein>
    <submittedName>
        <fullName evidence="1">Patatin-like protein</fullName>
    </submittedName>
</protein>
<evidence type="ECO:0000313" key="1">
    <source>
        <dbReference type="EMBL" id="KAF5185756.1"/>
    </source>
</evidence>
<dbReference type="OrthoDB" id="1721419at2759"/>
<keyword evidence="2" id="KW-1185">Reference proteome</keyword>
<organism evidence="1 2">
    <name type="scientific">Thalictrum thalictroides</name>
    <name type="common">Rue-anemone</name>
    <name type="synonym">Anemone thalictroides</name>
    <dbReference type="NCBI Taxonomy" id="46969"/>
    <lineage>
        <taxon>Eukaryota</taxon>
        <taxon>Viridiplantae</taxon>
        <taxon>Streptophyta</taxon>
        <taxon>Embryophyta</taxon>
        <taxon>Tracheophyta</taxon>
        <taxon>Spermatophyta</taxon>
        <taxon>Magnoliopsida</taxon>
        <taxon>Ranunculales</taxon>
        <taxon>Ranunculaceae</taxon>
        <taxon>Thalictroideae</taxon>
        <taxon>Thalictrum</taxon>
    </lineage>
</organism>
<sequence length="201" mass="23469">MLTERYPEFYPNYLMERYNKDEYFSRIEPIDYSRFLVISLGAGDAKNVDANKVEYMYTAEEASKWNRLKWLVDFSKNTNPLIDFFMEGSADMIDWNVEVDFKNTDKLEKYRYNYIRIQAHSLSGNTASLDNIDQSNLNDLKEIGKELLGKKMLRMNLLAGKSEEIVADKEVTNMTALDWFAQVLVAQRHRVQDAMNVANSN</sequence>
<dbReference type="InterPro" id="IPR016035">
    <property type="entry name" value="Acyl_Trfase/lysoPLipase"/>
</dbReference>
<dbReference type="AlphaFoldDB" id="A0A7J6VKV3"/>
<comment type="caution">
    <text evidence="1">The sequence shown here is derived from an EMBL/GenBank/DDBJ whole genome shotgun (WGS) entry which is preliminary data.</text>
</comment>